<keyword evidence="3 8" id="KW-0597">Phosphoprotein</keyword>
<evidence type="ECO:0000256" key="6">
    <source>
        <dbReference type="ARBA" id="ARBA00023125"/>
    </source>
</evidence>
<evidence type="ECO:0000256" key="3">
    <source>
        <dbReference type="ARBA" id="ARBA00022553"/>
    </source>
</evidence>
<evidence type="ECO:0000256" key="5">
    <source>
        <dbReference type="ARBA" id="ARBA00023015"/>
    </source>
</evidence>
<proteinExistence type="predicted"/>
<sequence length="537" mass="60926">MYKLLIVDDEPTVRYGLRHYFDWAEYGIEAAEEADDGDAALEAAERVRPDLVLTDVRMPNMSGIELSRVLREKYPETKIVFVSGHDDADYLKSALQVNAVDYIFKPVNLQELRTVIERVAAELANRDRERLLARDMQEKLRESMPLLRERFLLSTLQGRAALRSGAEERIRFLELQLPLDAEYEVIVLSLDNYAELKDARSERDLQLLVYAATNIAQELIDRCAGGYAFESGVGEIAGLLRWSGEDDPEERLLTLAGDIRDNLERWLKIGATIGVGSRTRGLSKVCDSYAQAREAASRKWYLGKNRIITMDSLSVETAEGREERIDHAQIERLTTLLRAGDAEALRDEMNALFDRLTEHRASGFAYGRNVSLQIALLADQLLLEFGIGQAAGAPRVWESLTKKETIEDLRMALEQYISSVCAAIRERRDNRSSNLVERVQAVLAARYAENLSVADVGKEVYLSPTYVSLLYKQETGRTINEALTAVRIEKAKELLRDPKYKFYDVCFAVGYADPSYFTKLFKKMTGLTPKAYRDQLY</sequence>
<dbReference type="PROSITE" id="PS50887">
    <property type="entry name" value="GGDEF"/>
    <property type="match status" value="1"/>
</dbReference>
<keyword evidence="6" id="KW-0238">DNA-binding</keyword>
<evidence type="ECO:0000256" key="4">
    <source>
        <dbReference type="ARBA" id="ARBA00023012"/>
    </source>
</evidence>
<dbReference type="PRINTS" id="PR00032">
    <property type="entry name" value="HTHARAC"/>
</dbReference>
<feature type="modified residue" description="4-aspartylphosphate" evidence="8">
    <location>
        <position position="55"/>
    </location>
</feature>
<protein>
    <submittedName>
        <fullName evidence="12">Response regulator</fullName>
    </submittedName>
</protein>
<dbReference type="PROSITE" id="PS00041">
    <property type="entry name" value="HTH_ARAC_FAMILY_1"/>
    <property type="match status" value="1"/>
</dbReference>
<accession>A0A5R9G9X7</accession>
<dbReference type="InterPro" id="IPR018062">
    <property type="entry name" value="HTH_AraC-typ_CS"/>
</dbReference>
<feature type="domain" description="HTH araC/xylS-type" evidence="9">
    <location>
        <begin position="437"/>
        <end position="535"/>
    </location>
</feature>
<dbReference type="InterPro" id="IPR051552">
    <property type="entry name" value="HptR"/>
</dbReference>
<evidence type="ECO:0000259" key="11">
    <source>
        <dbReference type="PROSITE" id="PS50887"/>
    </source>
</evidence>
<dbReference type="SUPFAM" id="SSF46689">
    <property type="entry name" value="Homeodomain-like"/>
    <property type="match status" value="1"/>
</dbReference>
<dbReference type="CDD" id="cd17536">
    <property type="entry name" value="REC_YesN-like"/>
    <property type="match status" value="1"/>
</dbReference>
<dbReference type="EMBL" id="VCIW01000007">
    <property type="protein sequence ID" value="TLS51909.1"/>
    <property type="molecule type" value="Genomic_DNA"/>
</dbReference>
<evidence type="ECO:0000256" key="8">
    <source>
        <dbReference type="PROSITE-ProRule" id="PRU00169"/>
    </source>
</evidence>
<keyword evidence="4" id="KW-0902">Two-component regulatory system</keyword>
<feature type="domain" description="Response regulatory" evidence="10">
    <location>
        <begin position="3"/>
        <end position="120"/>
    </location>
</feature>
<organism evidence="12 13">
    <name type="scientific">Paenibacillus antri</name>
    <dbReference type="NCBI Taxonomy" id="2582848"/>
    <lineage>
        <taxon>Bacteria</taxon>
        <taxon>Bacillati</taxon>
        <taxon>Bacillota</taxon>
        <taxon>Bacilli</taxon>
        <taxon>Bacillales</taxon>
        <taxon>Paenibacillaceae</taxon>
        <taxon>Paenibacillus</taxon>
    </lineage>
</organism>
<dbReference type="PANTHER" id="PTHR42713">
    <property type="entry name" value="HISTIDINE KINASE-RELATED"/>
    <property type="match status" value="1"/>
</dbReference>
<dbReference type="AlphaFoldDB" id="A0A5R9G9X7"/>
<dbReference type="Gene3D" id="3.40.50.2300">
    <property type="match status" value="1"/>
</dbReference>
<dbReference type="InterPro" id="IPR011006">
    <property type="entry name" value="CheY-like_superfamily"/>
</dbReference>
<reference evidence="12 13" key="1">
    <citation type="submission" date="2019-05" db="EMBL/GenBank/DDBJ databases">
        <authorList>
            <person name="Narsing Rao M.P."/>
            <person name="Li W.J."/>
        </authorList>
    </citation>
    <scope>NUCLEOTIDE SEQUENCE [LARGE SCALE GENOMIC DNA]</scope>
    <source>
        <strain evidence="12 13">SYSU_K30003</strain>
    </source>
</reference>
<dbReference type="InterPro" id="IPR001789">
    <property type="entry name" value="Sig_transdc_resp-reg_receiver"/>
</dbReference>
<evidence type="ECO:0000259" key="10">
    <source>
        <dbReference type="PROSITE" id="PS50110"/>
    </source>
</evidence>
<evidence type="ECO:0000256" key="7">
    <source>
        <dbReference type="ARBA" id="ARBA00023163"/>
    </source>
</evidence>
<feature type="domain" description="GGDEF" evidence="11">
    <location>
        <begin position="181"/>
        <end position="312"/>
    </location>
</feature>
<keyword evidence="2" id="KW-0963">Cytoplasm</keyword>
<dbReference type="Pfam" id="PF17853">
    <property type="entry name" value="GGDEF_2"/>
    <property type="match status" value="1"/>
</dbReference>
<dbReference type="Pfam" id="PF12833">
    <property type="entry name" value="HTH_18"/>
    <property type="match status" value="1"/>
</dbReference>
<evidence type="ECO:0000313" key="13">
    <source>
        <dbReference type="Proteomes" id="UP000309676"/>
    </source>
</evidence>
<dbReference type="InterPro" id="IPR009057">
    <property type="entry name" value="Homeodomain-like_sf"/>
</dbReference>
<dbReference type="SUPFAM" id="SSF52172">
    <property type="entry name" value="CheY-like"/>
    <property type="match status" value="1"/>
</dbReference>
<comment type="caution">
    <text evidence="12">The sequence shown here is derived from an EMBL/GenBank/DDBJ whole genome shotgun (WGS) entry which is preliminary data.</text>
</comment>
<dbReference type="PROSITE" id="PS50110">
    <property type="entry name" value="RESPONSE_REGULATORY"/>
    <property type="match status" value="1"/>
</dbReference>
<dbReference type="PROSITE" id="PS01124">
    <property type="entry name" value="HTH_ARAC_FAMILY_2"/>
    <property type="match status" value="1"/>
</dbReference>
<evidence type="ECO:0000259" key="9">
    <source>
        <dbReference type="PROSITE" id="PS01124"/>
    </source>
</evidence>
<evidence type="ECO:0000256" key="2">
    <source>
        <dbReference type="ARBA" id="ARBA00022490"/>
    </source>
</evidence>
<dbReference type="OrthoDB" id="9794370at2"/>
<name>A0A5R9G9X7_9BACL</name>
<gene>
    <name evidence="12" type="ORF">FE782_13485</name>
</gene>
<dbReference type="GO" id="GO:0005737">
    <property type="term" value="C:cytoplasm"/>
    <property type="evidence" value="ECO:0007669"/>
    <property type="project" value="UniProtKB-SubCell"/>
</dbReference>
<keyword evidence="7" id="KW-0804">Transcription</keyword>
<dbReference type="Proteomes" id="UP000309676">
    <property type="component" value="Unassembled WGS sequence"/>
</dbReference>
<dbReference type="RefSeq" id="WP_138194617.1">
    <property type="nucleotide sequence ID" value="NZ_VCIW01000007.1"/>
</dbReference>
<evidence type="ECO:0000256" key="1">
    <source>
        <dbReference type="ARBA" id="ARBA00004496"/>
    </source>
</evidence>
<evidence type="ECO:0000313" key="12">
    <source>
        <dbReference type="EMBL" id="TLS51909.1"/>
    </source>
</evidence>
<dbReference type="InterPro" id="IPR041522">
    <property type="entry name" value="CdaR_GGDEF"/>
</dbReference>
<dbReference type="GO" id="GO:0000160">
    <property type="term" value="P:phosphorelay signal transduction system"/>
    <property type="evidence" value="ECO:0007669"/>
    <property type="project" value="UniProtKB-KW"/>
</dbReference>
<comment type="subcellular location">
    <subcellularLocation>
        <location evidence="1">Cytoplasm</location>
    </subcellularLocation>
</comment>
<dbReference type="SMART" id="SM00342">
    <property type="entry name" value="HTH_ARAC"/>
    <property type="match status" value="1"/>
</dbReference>
<keyword evidence="5" id="KW-0805">Transcription regulation</keyword>
<dbReference type="GO" id="GO:0043565">
    <property type="term" value="F:sequence-specific DNA binding"/>
    <property type="evidence" value="ECO:0007669"/>
    <property type="project" value="InterPro"/>
</dbReference>
<dbReference type="Pfam" id="PF00072">
    <property type="entry name" value="Response_reg"/>
    <property type="match status" value="1"/>
</dbReference>
<dbReference type="Gene3D" id="1.10.10.60">
    <property type="entry name" value="Homeodomain-like"/>
    <property type="match status" value="2"/>
</dbReference>
<dbReference type="SMART" id="SM00448">
    <property type="entry name" value="REC"/>
    <property type="match status" value="1"/>
</dbReference>
<dbReference type="PANTHER" id="PTHR42713:SF3">
    <property type="entry name" value="TRANSCRIPTIONAL REGULATORY PROTEIN HPTR"/>
    <property type="match status" value="1"/>
</dbReference>
<dbReference type="InterPro" id="IPR000160">
    <property type="entry name" value="GGDEF_dom"/>
</dbReference>
<dbReference type="InterPro" id="IPR018060">
    <property type="entry name" value="HTH_AraC"/>
</dbReference>
<dbReference type="InterPro" id="IPR020449">
    <property type="entry name" value="Tscrpt_reg_AraC-type_HTH"/>
</dbReference>
<dbReference type="GO" id="GO:0003700">
    <property type="term" value="F:DNA-binding transcription factor activity"/>
    <property type="evidence" value="ECO:0007669"/>
    <property type="project" value="InterPro"/>
</dbReference>
<keyword evidence="13" id="KW-1185">Reference proteome</keyword>